<dbReference type="EMBL" id="JARIHO010000063">
    <property type="protein sequence ID" value="KAJ7315112.1"/>
    <property type="molecule type" value="Genomic_DNA"/>
</dbReference>
<comment type="caution">
    <text evidence="2">The sequence shown here is derived from an EMBL/GenBank/DDBJ whole genome shotgun (WGS) entry which is preliminary data.</text>
</comment>
<protein>
    <submittedName>
        <fullName evidence="2">Spherulation-specific family 4-domain-containing protein</fullName>
    </submittedName>
</protein>
<evidence type="ECO:0000256" key="1">
    <source>
        <dbReference type="SAM" id="MobiDB-lite"/>
    </source>
</evidence>
<dbReference type="Proteomes" id="UP001218218">
    <property type="component" value="Unassembled WGS sequence"/>
</dbReference>
<dbReference type="AlphaFoldDB" id="A0AAD7EDT9"/>
<name>A0AAD7EDT9_9AGAR</name>
<sequence>VLVPLYVPHGTNCAAWSAAFATISAHPSMTFYTIISPISGPGSSVDSQPDADFISCVLQLRLSGTQTVLGWVDTESPSTGTVLGDIDTYAGWNNSYRPNGIFLVDVTPTASRVSTYQRYVSHATSMGFTFTVLDTGFATSSSYLDMVDLVNTYEGPYSSFDPSSLSGTLSKQSVTLKSAPTTGSYSGVISQLQSLGVEAVYITDAPDMGTPLPAKLAEFVDEVASVGEVRLFYLRRNLFSSHSRACRRDPRPPRPPVQPPPVQRAPRLLRPLVQPPPVQLFLLDLHSLPRKDLPLLRQQ</sequence>
<evidence type="ECO:0000313" key="2">
    <source>
        <dbReference type="EMBL" id="KAJ7315112.1"/>
    </source>
</evidence>
<feature type="non-terminal residue" evidence="2">
    <location>
        <position position="299"/>
    </location>
</feature>
<evidence type="ECO:0000313" key="3">
    <source>
        <dbReference type="Proteomes" id="UP001218218"/>
    </source>
</evidence>
<proteinExistence type="predicted"/>
<organism evidence="2 3">
    <name type="scientific">Mycena albidolilacea</name>
    <dbReference type="NCBI Taxonomy" id="1033008"/>
    <lineage>
        <taxon>Eukaryota</taxon>
        <taxon>Fungi</taxon>
        <taxon>Dikarya</taxon>
        <taxon>Basidiomycota</taxon>
        <taxon>Agaricomycotina</taxon>
        <taxon>Agaricomycetes</taxon>
        <taxon>Agaricomycetidae</taxon>
        <taxon>Agaricales</taxon>
        <taxon>Marasmiineae</taxon>
        <taxon>Mycenaceae</taxon>
        <taxon>Mycena</taxon>
    </lineage>
</organism>
<gene>
    <name evidence="2" type="ORF">DFH08DRAFT_715884</name>
</gene>
<accession>A0AAD7EDT9</accession>
<dbReference type="InterPro" id="IPR021986">
    <property type="entry name" value="Spherulin4"/>
</dbReference>
<keyword evidence="3" id="KW-1185">Reference proteome</keyword>
<dbReference type="Pfam" id="PF12138">
    <property type="entry name" value="Spherulin4"/>
    <property type="match status" value="1"/>
</dbReference>
<dbReference type="PANTHER" id="PTHR35040:SF9">
    <property type="entry name" value="4-LIKE CELL SURFACE PROTEIN, PUTATIVE (AFU_ORTHOLOGUE AFUA_4G14080)-RELATED"/>
    <property type="match status" value="1"/>
</dbReference>
<feature type="compositionally biased region" description="Pro residues" evidence="1">
    <location>
        <begin position="253"/>
        <end position="263"/>
    </location>
</feature>
<dbReference type="PANTHER" id="PTHR35040">
    <property type="match status" value="1"/>
</dbReference>
<reference evidence="2" key="1">
    <citation type="submission" date="2023-03" db="EMBL/GenBank/DDBJ databases">
        <title>Massive genome expansion in bonnet fungi (Mycena s.s.) driven by repeated elements and novel gene families across ecological guilds.</title>
        <authorList>
            <consortium name="Lawrence Berkeley National Laboratory"/>
            <person name="Harder C.B."/>
            <person name="Miyauchi S."/>
            <person name="Viragh M."/>
            <person name="Kuo A."/>
            <person name="Thoen E."/>
            <person name="Andreopoulos B."/>
            <person name="Lu D."/>
            <person name="Skrede I."/>
            <person name="Drula E."/>
            <person name="Henrissat B."/>
            <person name="Morin E."/>
            <person name="Kohler A."/>
            <person name="Barry K."/>
            <person name="LaButti K."/>
            <person name="Morin E."/>
            <person name="Salamov A."/>
            <person name="Lipzen A."/>
            <person name="Mereny Z."/>
            <person name="Hegedus B."/>
            <person name="Baldrian P."/>
            <person name="Stursova M."/>
            <person name="Weitz H."/>
            <person name="Taylor A."/>
            <person name="Grigoriev I.V."/>
            <person name="Nagy L.G."/>
            <person name="Martin F."/>
            <person name="Kauserud H."/>
        </authorList>
    </citation>
    <scope>NUCLEOTIDE SEQUENCE</scope>
    <source>
        <strain evidence="2">CBHHK002</strain>
    </source>
</reference>
<feature type="region of interest" description="Disordered" evidence="1">
    <location>
        <begin position="243"/>
        <end position="264"/>
    </location>
</feature>